<keyword evidence="2" id="KW-1185">Reference proteome</keyword>
<dbReference type="EMBL" id="JABFUD020000014">
    <property type="protein sequence ID" value="KAI5070193.1"/>
    <property type="molecule type" value="Genomic_DNA"/>
</dbReference>
<dbReference type="AlphaFoldDB" id="A0A9D4ZC91"/>
<gene>
    <name evidence="1" type="ORF">GOP47_0014536</name>
</gene>
<reference evidence="1" key="1">
    <citation type="submission" date="2021-01" db="EMBL/GenBank/DDBJ databases">
        <title>Adiantum capillus-veneris genome.</title>
        <authorList>
            <person name="Fang Y."/>
            <person name="Liao Q."/>
        </authorList>
    </citation>
    <scope>NUCLEOTIDE SEQUENCE</scope>
    <source>
        <strain evidence="1">H3</strain>
        <tissue evidence="1">Leaf</tissue>
    </source>
</reference>
<proteinExistence type="predicted"/>
<organism evidence="1 2">
    <name type="scientific">Adiantum capillus-veneris</name>
    <name type="common">Maidenhair fern</name>
    <dbReference type="NCBI Taxonomy" id="13818"/>
    <lineage>
        <taxon>Eukaryota</taxon>
        <taxon>Viridiplantae</taxon>
        <taxon>Streptophyta</taxon>
        <taxon>Embryophyta</taxon>
        <taxon>Tracheophyta</taxon>
        <taxon>Polypodiopsida</taxon>
        <taxon>Polypodiidae</taxon>
        <taxon>Polypodiales</taxon>
        <taxon>Pteridineae</taxon>
        <taxon>Pteridaceae</taxon>
        <taxon>Vittarioideae</taxon>
        <taxon>Adiantum</taxon>
    </lineage>
</organism>
<dbReference type="Proteomes" id="UP000886520">
    <property type="component" value="Chromosome 14"/>
</dbReference>
<evidence type="ECO:0000313" key="2">
    <source>
        <dbReference type="Proteomes" id="UP000886520"/>
    </source>
</evidence>
<comment type="caution">
    <text evidence="1">The sequence shown here is derived from an EMBL/GenBank/DDBJ whole genome shotgun (WGS) entry which is preliminary data.</text>
</comment>
<protein>
    <submittedName>
        <fullName evidence="1">Uncharacterized protein</fullName>
    </submittedName>
</protein>
<evidence type="ECO:0000313" key="1">
    <source>
        <dbReference type="EMBL" id="KAI5070193.1"/>
    </source>
</evidence>
<sequence>MNGNGTTRGPEYWPITLLITKNSPNLSVSHGPSSDSAKVPCSHEGMQQFFALRVLLASARPCHLSSLVAHLVLQLLGS</sequence>
<name>A0A9D4ZC91_ADICA</name>
<accession>A0A9D4ZC91</accession>